<keyword evidence="8" id="KW-1185">Reference proteome</keyword>
<reference evidence="7" key="1">
    <citation type="submission" date="2022-05" db="EMBL/GenBank/DDBJ databases">
        <authorList>
            <person name="Blom J."/>
        </authorList>
    </citation>
    <scope>NUCLEOTIDE SEQUENCE</scope>
    <source>
        <strain evidence="7">Type strain: CPO20170097</strain>
    </source>
</reference>
<dbReference type="SUPFAM" id="SSF49401">
    <property type="entry name" value="Bacterial adhesins"/>
    <property type="match status" value="1"/>
</dbReference>
<evidence type="ECO:0000259" key="6">
    <source>
        <dbReference type="Pfam" id="PF00419"/>
    </source>
</evidence>
<feature type="signal peptide" evidence="5">
    <location>
        <begin position="1"/>
        <end position="19"/>
    </location>
</feature>
<dbReference type="Proteomes" id="UP001152651">
    <property type="component" value="Unassembled WGS sequence"/>
</dbReference>
<dbReference type="RefSeq" id="WP_253899175.1">
    <property type="nucleotide sequence ID" value="NZ_CALSBS010000034.1"/>
</dbReference>
<dbReference type="InterPro" id="IPR000259">
    <property type="entry name" value="Adhesion_dom_fimbrial"/>
</dbReference>
<organism evidence="7 8">
    <name type="scientific">Pseudocitrobacter vendiensis</name>
    <dbReference type="NCBI Taxonomy" id="2488306"/>
    <lineage>
        <taxon>Bacteria</taxon>
        <taxon>Pseudomonadati</taxon>
        <taxon>Pseudomonadota</taxon>
        <taxon>Gammaproteobacteria</taxon>
        <taxon>Enterobacterales</taxon>
        <taxon>Enterobacteriaceae</taxon>
        <taxon>Pseudocitrobacter</taxon>
    </lineage>
</organism>
<comment type="caution">
    <text evidence="7">The sequence shown here is derived from an EMBL/GenBank/DDBJ whole genome shotgun (WGS) entry which is preliminary data.</text>
</comment>
<accession>A0ABM9FFK6</accession>
<dbReference type="Pfam" id="PF00419">
    <property type="entry name" value="Fimbrial"/>
    <property type="match status" value="1"/>
</dbReference>
<name>A0ABM9FFK6_9ENTR</name>
<keyword evidence="4" id="KW-0281">Fimbrium</keyword>
<comment type="similarity">
    <text evidence="2">Belongs to the fimbrial protein family.</text>
</comment>
<dbReference type="InterPro" id="IPR008966">
    <property type="entry name" value="Adhesion_dom_sf"/>
</dbReference>
<evidence type="ECO:0000256" key="3">
    <source>
        <dbReference type="ARBA" id="ARBA00022729"/>
    </source>
</evidence>
<dbReference type="PANTHER" id="PTHR33420:SF3">
    <property type="entry name" value="FIMBRIAL SUBUNIT ELFA"/>
    <property type="match status" value="1"/>
</dbReference>
<dbReference type="EMBL" id="CALSBS010000034">
    <property type="protein sequence ID" value="CAH6662020.1"/>
    <property type="molecule type" value="Genomic_DNA"/>
</dbReference>
<feature type="chain" id="PRO_5047394485" evidence="5">
    <location>
        <begin position="20"/>
        <end position="180"/>
    </location>
</feature>
<sequence length="180" mass="18185">MKIKSLAFAVVATIGLVNAASASNGIINFTATISTAACSVNNVAGNASTSGTVDFGMVSANTLASTGDSTVSIPFSIELTDCAVSTAPQITFNGTPVTTSGFTELFTTDVSGVGIRIEDAGSTGTYYSNGVSVSNAGFETLVSETIPSATGNFNAYLVSYDSTTKEGAVDTSVTFIIDYS</sequence>
<dbReference type="PANTHER" id="PTHR33420">
    <property type="entry name" value="FIMBRIAL SUBUNIT ELFA-RELATED"/>
    <property type="match status" value="1"/>
</dbReference>
<evidence type="ECO:0000256" key="2">
    <source>
        <dbReference type="ARBA" id="ARBA00006671"/>
    </source>
</evidence>
<evidence type="ECO:0000256" key="4">
    <source>
        <dbReference type="ARBA" id="ARBA00023263"/>
    </source>
</evidence>
<dbReference type="InterPro" id="IPR050263">
    <property type="entry name" value="Bact_Fimbrial_Adh_Pro"/>
</dbReference>
<dbReference type="Gene3D" id="2.60.40.1090">
    <property type="entry name" value="Fimbrial-type adhesion domain"/>
    <property type="match status" value="1"/>
</dbReference>
<evidence type="ECO:0000256" key="5">
    <source>
        <dbReference type="SAM" id="SignalP"/>
    </source>
</evidence>
<proteinExistence type="inferred from homology"/>
<keyword evidence="3 5" id="KW-0732">Signal</keyword>
<evidence type="ECO:0000313" key="8">
    <source>
        <dbReference type="Proteomes" id="UP001152651"/>
    </source>
</evidence>
<gene>
    <name evidence="7" type="ORF">FBBNIHIM_23210</name>
</gene>
<evidence type="ECO:0000313" key="7">
    <source>
        <dbReference type="EMBL" id="CAH6662020.1"/>
    </source>
</evidence>
<protein>
    <submittedName>
        <fullName evidence="7">Type 1 fimbrial protein</fullName>
    </submittedName>
</protein>
<evidence type="ECO:0000256" key="1">
    <source>
        <dbReference type="ARBA" id="ARBA00004561"/>
    </source>
</evidence>
<comment type="subcellular location">
    <subcellularLocation>
        <location evidence="1">Fimbrium</location>
    </subcellularLocation>
</comment>
<feature type="domain" description="Fimbrial-type adhesion" evidence="6">
    <location>
        <begin position="27"/>
        <end position="179"/>
    </location>
</feature>
<dbReference type="InterPro" id="IPR036937">
    <property type="entry name" value="Adhesion_dom_fimbrial_sf"/>
</dbReference>